<comment type="caution">
    <text evidence="1">The sequence shown here is derived from an EMBL/GenBank/DDBJ whole genome shotgun (WGS) entry which is preliminary data.</text>
</comment>
<accession>A0A8J5R716</accession>
<organism evidence="1 2">
    <name type="scientific">Zizania palustris</name>
    <name type="common">Northern wild rice</name>
    <dbReference type="NCBI Taxonomy" id="103762"/>
    <lineage>
        <taxon>Eukaryota</taxon>
        <taxon>Viridiplantae</taxon>
        <taxon>Streptophyta</taxon>
        <taxon>Embryophyta</taxon>
        <taxon>Tracheophyta</taxon>
        <taxon>Spermatophyta</taxon>
        <taxon>Magnoliopsida</taxon>
        <taxon>Liliopsida</taxon>
        <taxon>Poales</taxon>
        <taxon>Poaceae</taxon>
        <taxon>BOP clade</taxon>
        <taxon>Oryzoideae</taxon>
        <taxon>Oryzeae</taxon>
        <taxon>Zizaniinae</taxon>
        <taxon>Zizania</taxon>
    </lineage>
</organism>
<reference evidence="1" key="1">
    <citation type="journal article" date="2021" name="bioRxiv">
        <title>Whole Genome Assembly and Annotation of Northern Wild Rice, Zizania palustris L., Supports a Whole Genome Duplication in the Zizania Genus.</title>
        <authorList>
            <person name="Haas M."/>
            <person name="Kono T."/>
            <person name="Macchietto M."/>
            <person name="Millas R."/>
            <person name="McGilp L."/>
            <person name="Shao M."/>
            <person name="Duquette J."/>
            <person name="Hirsch C.N."/>
            <person name="Kimball J."/>
        </authorList>
    </citation>
    <scope>NUCLEOTIDE SEQUENCE</scope>
    <source>
        <tissue evidence="1">Fresh leaf tissue</tissue>
    </source>
</reference>
<dbReference type="AlphaFoldDB" id="A0A8J5R716"/>
<evidence type="ECO:0000313" key="2">
    <source>
        <dbReference type="Proteomes" id="UP000729402"/>
    </source>
</evidence>
<name>A0A8J5R716_ZIZPA</name>
<dbReference type="EMBL" id="JAAALK010000288">
    <property type="protein sequence ID" value="KAG8052790.1"/>
    <property type="molecule type" value="Genomic_DNA"/>
</dbReference>
<reference evidence="1" key="2">
    <citation type="submission" date="2021-02" db="EMBL/GenBank/DDBJ databases">
        <authorList>
            <person name="Kimball J.A."/>
            <person name="Haas M.W."/>
            <person name="Macchietto M."/>
            <person name="Kono T."/>
            <person name="Duquette J."/>
            <person name="Shao M."/>
        </authorList>
    </citation>
    <scope>NUCLEOTIDE SEQUENCE</scope>
    <source>
        <tissue evidence="1">Fresh leaf tissue</tissue>
    </source>
</reference>
<keyword evidence="2" id="KW-1185">Reference proteome</keyword>
<sequence length="100" mass="10681">MAAVTDAYPWHKSEGFRLIRLVGVDPAPLIAQRRIDVLDCYPQRFVLYWFYPNGASPPMEAVGVAPAPTGLTEKKLLDLTGLPGRCEGVSGVVAGGQSGP</sequence>
<protein>
    <submittedName>
        <fullName evidence="1">Uncharacterized protein</fullName>
    </submittedName>
</protein>
<evidence type="ECO:0000313" key="1">
    <source>
        <dbReference type="EMBL" id="KAG8052790.1"/>
    </source>
</evidence>
<gene>
    <name evidence="1" type="ORF">GUJ93_ZPchr0001g31106</name>
</gene>
<dbReference type="Proteomes" id="UP000729402">
    <property type="component" value="Unassembled WGS sequence"/>
</dbReference>
<proteinExistence type="predicted"/>